<keyword evidence="3" id="KW-0282">Flagellum</keyword>
<reference evidence="2 5" key="2">
    <citation type="submission" date="2021-01" db="EMBL/GenBank/DDBJ databases">
        <title>Whole genome shotgun sequence of Cellulomonas oligotrophica NBRC 109435.</title>
        <authorList>
            <person name="Komaki H."/>
            <person name="Tamura T."/>
        </authorList>
    </citation>
    <scope>NUCLEOTIDE SEQUENCE [LARGE SCALE GENOMIC DNA]</scope>
    <source>
        <strain evidence="2 5">NBRC 109435</strain>
    </source>
</reference>
<evidence type="ECO:0000313" key="4">
    <source>
        <dbReference type="Proteomes" id="UP000577956"/>
    </source>
</evidence>
<dbReference type="SUPFAM" id="SSF64518">
    <property type="entry name" value="Phase 1 flagellin"/>
    <property type="match status" value="1"/>
</dbReference>
<dbReference type="Gene3D" id="1.20.1330.10">
    <property type="entry name" value="f41 fragment of flagellin, N-terminal domain"/>
    <property type="match status" value="1"/>
</dbReference>
<dbReference type="Proteomes" id="UP000577956">
    <property type="component" value="Unassembled WGS sequence"/>
</dbReference>
<evidence type="ECO:0000313" key="2">
    <source>
        <dbReference type="EMBL" id="GIG34018.1"/>
    </source>
</evidence>
<evidence type="ECO:0000313" key="5">
    <source>
        <dbReference type="Proteomes" id="UP000618382"/>
    </source>
</evidence>
<organism evidence="3 4">
    <name type="scientific">Cellulomonas oligotrophica</name>
    <dbReference type="NCBI Taxonomy" id="931536"/>
    <lineage>
        <taxon>Bacteria</taxon>
        <taxon>Bacillati</taxon>
        <taxon>Actinomycetota</taxon>
        <taxon>Actinomycetes</taxon>
        <taxon>Micrococcales</taxon>
        <taxon>Cellulomonadaceae</taxon>
        <taxon>Cellulomonas</taxon>
    </lineage>
</organism>
<name>A0A7Y9FH46_9CELL</name>
<sequence>MITRVTQATVQRSTLANLQMNLSAASKLQAQMSSGKKIQVPSDDPSGAQDMLRLRADQRQNTQLQRNTADGDAWLSTVDTALTSSLSIVRATRDLVVRAGSGALNAESREALAAEVEALRDELLAQANTTYGGRSVFAGTSSAPQAFGATTPYAYQGVAGASVTRQVGPETTVRVDGDGQSVFGDTGTGTVFELFDTIAASMRAGTDLTAEQDALDVRMQGMLREVASVGARHNHVLNAKSTLQDGALTLTTQLGAIEDVDLAEIILQVQQQEVAYQGALAATSKVLQPTLLDFLR</sequence>
<proteinExistence type="predicted"/>
<comment type="caution">
    <text evidence="3">The sequence shown here is derived from an EMBL/GenBank/DDBJ whole genome shotgun (WGS) entry which is preliminary data.</text>
</comment>
<dbReference type="PANTHER" id="PTHR42792:SF1">
    <property type="entry name" value="FLAGELLAR HOOK-ASSOCIATED PROTEIN 3"/>
    <property type="match status" value="1"/>
</dbReference>
<dbReference type="RefSeq" id="WP_140460699.1">
    <property type="nucleotide sequence ID" value="NZ_BONN01000011.1"/>
</dbReference>
<dbReference type="AlphaFoldDB" id="A0A7Y9FH46"/>
<dbReference type="InterPro" id="IPR001492">
    <property type="entry name" value="Flagellin"/>
</dbReference>
<dbReference type="GO" id="GO:0005198">
    <property type="term" value="F:structural molecule activity"/>
    <property type="evidence" value="ECO:0007669"/>
    <property type="project" value="InterPro"/>
</dbReference>
<reference evidence="3 4" key="1">
    <citation type="submission" date="2020-07" db="EMBL/GenBank/DDBJ databases">
        <title>Sequencing the genomes of 1000 actinobacteria strains.</title>
        <authorList>
            <person name="Klenk H.-P."/>
        </authorList>
    </citation>
    <scope>NUCLEOTIDE SEQUENCE [LARGE SCALE GENOMIC DNA]</scope>
    <source>
        <strain evidence="3 4">DSM 24482</strain>
    </source>
</reference>
<dbReference type="Pfam" id="PF00669">
    <property type="entry name" value="Flagellin_N"/>
    <property type="match status" value="1"/>
</dbReference>
<accession>A0A7Y9FH46</accession>
<protein>
    <submittedName>
        <fullName evidence="3">Flagellar hook-associated protein 3 FlgL</fullName>
    </submittedName>
    <submittedName>
        <fullName evidence="2">Flagellar hook-associated protein FlgL</fullName>
    </submittedName>
</protein>
<feature type="domain" description="Flagellin N-terminal" evidence="1">
    <location>
        <begin position="9"/>
        <end position="141"/>
    </location>
</feature>
<dbReference type="EMBL" id="JACCBK010000001">
    <property type="protein sequence ID" value="NYD87236.1"/>
    <property type="molecule type" value="Genomic_DNA"/>
</dbReference>
<dbReference type="PANTHER" id="PTHR42792">
    <property type="entry name" value="FLAGELLIN"/>
    <property type="match status" value="1"/>
</dbReference>
<keyword evidence="3" id="KW-0966">Cell projection</keyword>
<dbReference type="GO" id="GO:0009424">
    <property type="term" value="C:bacterial-type flagellum hook"/>
    <property type="evidence" value="ECO:0007669"/>
    <property type="project" value="InterPro"/>
</dbReference>
<dbReference type="GO" id="GO:0071973">
    <property type="term" value="P:bacterial-type flagellum-dependent cell motility"/>
    <property type="evidence" value="ECO:0007669"/>
    <property type="project" value="InterPro"/>
</dbReference>
<keyword evidence="3" id="KW-0969">Cilium</keyword>
<evidence type="ECO:0000259" key="1">
    <source>
        <dbReference type="Pfam" id="PF00669"/>
    </source>
</evidence>
<dbReference type="Proteomes" id="UP000618382">
    <property type="component" value="Unassembled WGS sequence"/>
</dbReference>
<dbReference type="InterPro" id="IPR013384">
    <property type="entry name" value="Flagell_FlgL"/>
</dbReference>
<gene>
    <name evidence="2" type="primary">flgL</name>
    <name evidence="3" type="ORF">BKA21_002785</name>
    <name evidence="2" type="ORF">Col01nite_31770</name>
</gene>
<evidence type="ECO:0000313" key="3">
    <source>
        <dbReference type="EMBL" id="NYD87236.1"/>
    </source>
</evidence>
<dbReference type="EMBL" id="BONN01000011">
    <property type="protein sequence ID" value="GIG34018.1"/>
    <property type="molecule type" value="Genomic_DNA"/>
</dbReference>
<keyword evidence="5" id="KW-1185">Reference proteome</keyword>
<dbReference type="NCBIfam" id="TIGR02550">
    <property type="entry name" value="flagell_flgL"/>
    <property type="match status" value="1"/>
</dbReference>
<dbReference type="InterPro" id="IPR001029">
    <property type="entry name" value="Flagellin_N"/>
</dbReference>